<reference evidence="3 4" key="1">
    <citation type="submission" date="2020-07" db="EMBL/GenBank/DDBJ databases">
        <title>Sequencing the genomes of 1000 actinobacteria strains.</title>
        <authorList>
            <person name="Klenk H.-P."/>
        </authorList>
    </citation>
    <scope>NUCLEOTIDE SEQUENCE [LARGE SCALE GENOMIC DNA]</scope>
    <source>
        <strain evidence="3 4">DSM 44442</strain>
    </source>
</reference>
<dbReference type="AlphaFoldDB" id="A0A7Z0J8X1"/>
<accession>A0A7Z0J8X1</accession>
<evidence type="ECO:0000256" key="2">
    <source>
        <dbReference type="SAM" id="Phobius"/>
    </source>
</evidence>
<proteinExistence type="predicted"/>
<keyword evidence="2" id="KW-0812">Transmembrane</keyword>
<protein>
    <submittedName>
        <fullName evidence="3">Uncharacterized protein</fullName>
    </submittedName>
</protein>
<dbReference type="EMBL" id="JACCFS010000001">
    <property type="protein sequence ID" value="NYJ33421.1"/>
    <property type="molecule type" value="Genomic_DNA"/>
</dbReference>
<evidence type="ECO:0000313" key="3">
    <source>
        <dbReference type="EMBL" id="NYJ33421.1"/>
    </source>
</evidence>
<feature type="compositionally biased region" description="Acidic residues" evidence="1">
    <location>
        <begin position="151"/>
        <end position="195"/>
    </location>
</feature>
<feature type="transmembrane region" description="Helical" evidence="2">
    <location>
        <begin position="230"/>
        <end position="253"/>
    </location>
</feature>
<name>A0A7Z0J8X1_9ACTN</name>
<evidence type="ECO:0000256" key="1">
    <source>
        <dbReference type="SAM" id="MobiDB-lite"/>
    </source>
</evidence>
<evidence type="ECO:0000313" key="4">
    <source>
        <dbReference type="Proteomes" id="UP000572051"/>
    </source>
</evidence>
<gene>
    <name evidence="3" type="ORF">HNR10_001302</name>
</gene>
<organism evidence="3 4">
    <name type="scientific">Nocardiopsis aegyptia</name>
    <dbReference type="NCBI Taxonomy" id="220378"/>
    <lineage>
        <taxon>Bacteria</taxon>
        <taxon>Bacillati</taxon>
        <taxon>Actinomycetota</taxon>
        <taxon>Actinomycetes</taxon>
        <taxon>Streptosporangiales</taxon>
        <taxon>Nocardiopsidaceae</taxon>
        <taxon>Nocardiopsis</taxon>
    </lineage>
</organism>
<sequence length="293" mass="30588">MSNDTPIQYGEVTATYFWDDGSGINGDTGAPASGEPMQEGLFSSPSWPLGTEGYIVYEGEEYEFFIGDRGPGEPSHDCDVLLDIDGKTFAKMMGTDFDESSLTVGGGNGHAEVEYYITEWGDGAGTEGAPHPFMQEGNSCEDAVSPIPEEAQAEEEQGTSEDEESQDQESEESTEESSGEGSDEQAAQEEEESSEEAAAPTEESDDSGVSAETAANDLSGAELTGADSGMLSGTGLLTLALVPAILVAVLFVWSRRAAGAHAGAADNGGKGLMAESNGRHSLGSLLDKLRGRK</sequence>
<dbReference type="RefSeq" id="WP_179821598.1">
    <property type="nucleotide sequence ID" value="NZ_JACCFS010000001.1"/>
</dbReference>
<keyword evidence="2" id="KW-0472">Membrane</keyword>
<comment type="caution">
    <text evidence="3">The sequence shown here is derived from an EMBL/GenBank/DDBJ whole genome shotgun (WGS) entry which is preliminary data.</text>
</comment>
<keyword evidence="2" id="KW-1133">Transmembrane helix</keyword>
<feature type="region of interest" description="Disordered" evidence="1">
    <location>
        <begin position="122"/>
        <end position="211"/>
    </location>
</feature>
<keyword evidence="4" id="KW-1185">Reference proteome</keyword>
<dbReference type="Proteomes" id="UP000572051">
    <property type="component" value="Unassembled WGS sequence"/>
</dbReference>